<dbReference type="GO" id="GO:0006355">
    <property type="term" value="P:regulation of DNA-templated transcription"/>
    <property type="evidence" value="ECO:0007669"/>
    <property type="project" value="InterPro"/>
</dbReference>
<dbReference type="NCBIfam" id="TIGR00254">
    <property type="entry name" value="GGDEF"/>
    <property type="match status" value="1"/>
</dbReference>
<comment type="cofactor">
    <cofactor evidence="1">
        <name>Mg(2+)</name>
        <dbReference type="ChEBI" id="CHEBI:18420"/>
    </cofactor>
</comment>
<dbReference type="OrthoDB" id="6168558at2"/>
<evidence type="ECO:0000313" key="6">
    <source>
        <dbReference type="EMBL" id="SIS59065.1"/>
    </source>
</evidence>
<dbReference type="Gene3D" id="3.30.450.40">
    <property type="match status" value="1"/>
</dbReference>
<dbReference type="PANTHER" id="PTHR44757">
    <property type="entry name" value="DIGUANYLATE CYCLASE DGCP"/>
    <property type="match status" value="1"/>
</dbReference>
<dbReference type="STRING" id="484498.SAMN05421686_102415"/>
<dbReference type="PROSITE" id="PS50112">
    <property type="entry name" value="PAS"/>
    <property type="match status" value="1"/>
</dbReference>
<feature type="domain" description="PAC" evidence="3">
    <location>
        <begin position="388"/>
        <end position="440"/>
    </location>
</feature>
<dbReference type="CDD" id="cd01948">
    <property type="entry name" value="EAL"/>
    <property type="match status" value="1"/>
</dbReference>
<dbReference type="SUPFAM" id="SSF141868">
    <property type="entry name" value="EAL domain-like"/>
    <property type="match status" value="1"/>
</dbReference>
<dbReference type="InterPro" id="IPR029787">
    <property type="entry name" value="Nucleotide_cyclase"/>
</dbReference>
<accession>A0A1N7KBT9</accession>
<dbReference type="SMART" id="SM00267">
    <property type="entry name" value="GGDEF"/>
    <property type="match status" value="1"/>
</dbReference>
<sequence length="870" mass="97522">MTNVNRRTDHQLRQSISNLEKLLLSSQGADTILSRCLQELGHLLKAEFGYVYEVQPMEGGDVHWDLAGYGSLDTNFELEPAITTARTIPHALLFQFRSGRFIASDDGLPEGHPMLSGDHPIDNVLCIPLADVRNLYGVVYLCNLPENPENLVTERLRPFVTAACCLLRMSWSQTLKQKCPEPVAKSSEVSMEKLFNSLFNGVVLVDGHGKVIRCNRAASEILQLPRDQVSGRSVEEFFDYSVVSLVNGTGLLKASAKSKAALSVIRGVTVRSANGSKKLADLRVFPCGVFGSDCRGIVIDDISEQMRSASEFHEAQQRLRALTTLAPVGILQLNRAWECTYANDTWCDFVGMTSDEVMGVGWVNAIHHLDCDRFLDCVRKEAAGHGRYTGDIRFQTPLGDVRWASVSACMLYDETGGIDGLLMTQSDITDYLRKEQRLREIAEHDQLTGLTNRASFHARLTSALEESERYGPVALMFIDLDNFKHINDTLGHDAGDELLIQVAQRLRDQIRKVDTISRVGGDEFTVILTHLSNQTAVKMVAEKLLKALAEPFALGEKNVYVTCSIGIAVVEEMTDRKQFLKHADIALYKAKESGRNQYRFYTSELNRDAHMMMNLRQSVKASVEDDFSIVFQPWFSARSGGIIGIEALTRWNTEVGNDVSPSVFIKQIEESGLIIDFSRWLFGEVFRQSQQWRVQLEHGLKISINLSERQFLNDELTDEIIRLAHKYNLDPSWFVLEVKEKALLADPERAARALDNLNRQGFSIHLDDFGTGYSALMHLQNMPICCIKIDQSCVKDLMALESKRRIMRAVLSLAESLELGIIAEGVEDKDTSEWLLEHGCVLQQGFLFSPPVEPVEISGILDELPVQEPD</sequence>
<dbReference type="PANTHER" id="PTHR44757:SF2">
    <property type="entry name" value="BIOFILM ARCHITECTURE MAINTENANCE PROTEIN MBAA"/>
    <property type="match status" value="1"/>
</dbReference>
<dbReference type="InterPro" id="IPR029016">
    <property type="entry name" value="GAF-like_dom_sf"/>
</dbReference>
<dbReference type="InterPro" id="IPR000160">
    <property type="entry name" value="GGDEF_dom"/>
</dbReference>
<dbReference type="Proteomes" id="UP000185639">
    <property type="component" value="Unassembled WGS sequence"/>
</dbReference>
<feature type="domain" description="GGDEF" evidence="5">
    <location>
        <begin position="471"/>
        <end position="603"/>
    </location>
</feature>
<dbReference type="Gene3D" id="3.20.20.450">
    <property type="entry name" value="EAL domain"/>
    <property type="match status" value="1"/>
</dbReference>
<dbReference type="GO" id="GO:0003824">
    <property type="term" value="F:catalytic activity"/>
    <property type="evidence" value="ECO:0007669"/>
    <property type="project" value="UniProtKB-ARBA"/>
</dbReference>
<dbReference type="InterPro" id="IPR052155">
    <property type="entry name" value="Biofilm_reg_signaling"/>
</dbReference>
<dbReference type="Pfam" id="PF00563">
    <property type="entry name" value="EAL"/>
    <property type="match status" value="1"/>
</dbReference>
<dbReference type="InterPro" id="IPR043128">
    <property type="entry name" value="Rev_trsase/Diguanyl_cyclase"/>
</dbReference>
<dbReference type="InterPro" id="IPR000014">
    <property type="entry name" value="PAS"/>
</dbReference>
<dbReference type="SMART" id="SM00052">
    <property type="entry name" value="EAL"/>
    <property type="match status" value="1"/>
</dbReference>
<dbReference type="Pfam" id="PF00989">
    <property type="entry name" value="PAS"/>
    <property type="match status" value="1"/>
</dbReference>
<proteinExistence type="predicted"/>
<dbReference type="InterPro" id="IPR013767">
    <property type="entry name" value="PAS_fold"/>
</dbReference>
<feature type="domain" description="EAL" evidence="4">
    <location>
        <begin position="608"/>
        <end position="865"/>
    </location>
</feature>
<dbReference type="EMBL" id="FTOH01000002">
    <property type="protein sequence ID" value="SIS59065.1"/>
    <property type="molecule type" value="Genomic_DNA"/>
</dbReference>
<dbReference type="PROSITE" id="PS50887">
    <property type="entry name" value="GGDEF"/>
    <property type="match status" value="1"/>
</dbReference>
<evidence type="ECO:0000313" key="7">
    <source>
        <dbReference type="Proteomes" id="UP000185639"/>
    </source>
</evidence>
<dbReference type="Gene3D" id="3.30.70.270">
    <property type="match status" value="1"/>
</dbReference>
<evidence type="ECO:0000259" key="3">
    <source>
        <dbReference type="PROSITE" id="PS50113"/>
    </source>
</evidence>
<dbReference type="SMART" id="SM00091">
    <property type="entry name" value="PAS"/>
    <property type="match status" value="2"/>
</dbReference>
<keyword evidence="7" id="KW-1185">Reference proteome</keyword>
<dbReference type="SUPFAM" id="SSF55781">
    <property type="entry name" value="GAF domain-like"/>
    <property type="match status" value="1"/>
</dbReference>
<evidence type="ECO:0000256" key="1">
    <source>
        <dbReference type="ARBA" id="ARBA00001946"/>
    </source>
</evidence>
<evidence type="ECO:0000259" key="2">
    <source>
        <dbReference type="PROSITE" id="PS50112"/>
    </source>
</evidence>
<protein>
    <submittedName>
        <fullName evidence="6">PAS domain S-box-containing protein/diguanylate cyclase (GGDEF) domain-containing protein</fullName>
    </submittedName>
</protein>
<dbReference type="InterPro" id="IPR035919">
    <property type="entry name" value="EAL_sf"/>
</dbReference>
<dbReference type="SUPFAM" id="SSF55785">
    <property type="entry name" value="PYP-like sensor domain (PAS domain)"/>
    <property type="match status" value="2"/>
</dbReference>
<dbReference type="InterPro" id="IPR000700">
    <property type="entry name" value="PAS-assoc_C"/>
</dbReference>
<reference evidence="7" key="1">
    <citation type="submission" date="2017-01" db="EMBL/GenBank/DDBJ databases">
        <authorList>
            <person name="Varghese N."/>
            <person name="Submissions S."/>
        </authorList>
    </citation>
    <scope>NUCLEOTIDE SEQUENCE [LARGE SCALE GENOMIC DNA]</scope>
    <source>
        <strain evidence="7">DSM 24913</strain>
    </source>
</reference>
<dbReference type="Pfam" id="PF00990">
    <property type="entry name" value="GGDEF"/>
    <property type="match status" value="1"/>
</dbReference>
<dbReference type="PROSITE" id="PS50883">
    <property type="entry name" value="EAL"/>
    <property type="match status" value="1"/>
</dbReference>
<dbReference type="CDD" id="cd00130">
    <property type="entry name" value="PAS"/>
    <property type="match status" value="2"/>
</dbReference>
<dbReference type="SMART" id="SM00086">
    <property type="entry name" value="PAC"/>
    <property type="match status" value="1"/>
</dbReference>
<evidence type="ECO:0000259" key="5">
    <source>
        <dbReference type="PROSITE" id="PS50887"/>
    </source>
</evidence>
<gene>
    <name evidence="6" type="ORF">SAMN05421686_102415</name>
</gene>
<organism evidence="6 7">
    <name type="scientific">Thalassolituus maritimus</name>
    <dbReference type="NCBI Taxonomy" id="484498"/>
    <lineage>
        <taxon>Bacteria</taxon>
        <taxon>Pseudomonadati</taxon>
        <taxon>Pseudomonadota</taxon>
        <taxon>Gammaproteobacteria</taxon>
        <taxon>Oceanospirillales</taxon>
        <taxon>Oceanospirillaceae</taxon>
        <taxon>Thalassolituus</taxon>
    </lineage>
</organism>
<dbReference type="NCBIfam" id="TIGR00229">
    <property type="entry name" value="sensory_box"/>
    <property type="match status" value="1"/>
</dbReference>
<feature type="domain" description="PAS" evidence="2">
    <location>
        <begin position="187"/>
        <end position="238"/>
    </location>
</feature>
<dbReference type="FunFam" id="3.30.70.270:FF:000001">
    <property type="entry name" value="Diguanylate cyclase domain protein"/>
    <property type="match status" value="1"/>
</dbReference>
<dbReference type="PROSITE" id="PS50113">
    <property type="entry name" value="PAC"/>
    <property type="match status" value="1"/>
</dbReference>
<dbReference type="InterPro" id="IPR001610">
    <property type="entry name" value="PAC"/>
</dbReference>
<name>A0A1N7KBT9_9GAMM</name>
<dbReference type="InterPro" id="IPR035965">
    <property type="entry name" value="PAS-like_dom_sf"/>
</dbReference>
<dbReference type="Pfam" id="PF08447">
    <property type="entry name" value="PAS_3"/>
    <property type="match status" value="1"/>
</dbReference>
<dbReference type="AlphaFoldDB" id="A0A1N7KBT9"/>
<dbReference type="SUPFAM" id="SSF55073">
    <property type="entry name" value="Nucleotide cyclase"/>
    <property type="match status" value="1"/>
</dbReference>
<dbReference type="Gene3D" id="3.30.450.20">
    <property type="entry name" value="PAS domain"/>
    <property type="match status" value="2"/>
</dbReference>
<dbReference type="InterPro" id="IPR001633">
    <property type="entry name" value="EAL_dom"/>
</dbReference>
<dbReference type="InterPro" id="IPR013655">
    <property type="entry name" value="PAS_fold_3"/>
</dbReference>
<dbReference type="CDD" id="cd01949">
    <property type="entry name" value="GGDEF"/>
    <property type="match status" value="1"/>
</dbReference>
<evidence type="ECO:0000259" key="4">
    <source>
        <dbReference type="PROSITE" id="PS50883"/>
    </source>
</evidence>